<accession>A0A9Q5Z4B1</accession>
<sequence length="141" mass="16332">MYSKQRDSKASKKLADVNIGVDKGSLRLQFSTRISRKFYDKKQFYKGLGRSDTPENQQWAEGIARRIQADIDHPDGGLFDPTLAKYLDIKPMLATVTQLPTAKPLPKLGELWEEFLEWKRSRVKKTTYQGMYIRTYTALLK</sequence>
<organism evidence="1 2">
    <name type="scientific">Nostoc linckia z8</name>
    <dbReference type="NCBI Taxonomy" id="1628746"/>
    <lineage>
        <taxon>Bacteria</taxon>
        <taxon>Bacillati</taxon>
        <taxon>Cyanobacteriota</taxon>
        <taxon>Cyanophyceae</taxon>
        <taxon>Nostocales</taxon>
        <taxon>Nostocaceae</taxon>
        <taxon>Nostoc</taxon>
    </lineage>
</organism>
<dbReference type="Proteomes" id="UP000222310">
    <property type="component" value="Unassembled WGS sequence"/>
</dbReference>
<evidence type="ECO:0000313" key="1">
    <source>
        <dbReference type="EMBL" id="PHJ90338.1"/>
    </source>
</evidence>
<protein>
    <submittedName>
        <fullName evidence="1">Uncharacterized protein</fullName>
    </submittedName>
</protein>
<dbReference type="AlphaFoldDB" id="A0A9Q5Z4B1"/>
<comment type="caution">
    <text evidence="1">The sequence shown here is derived from an EMBL/GenBank/DDBJ whole genome shotgun (WGS) entry which is preliminary data.</text>
</comment>
<gene>
    <name evidence="1" type="ORF">VF08_37340</name>
</gene>
<feature type="non-terminal residue" evidence="1">
    <location>
        <position position="141"/>
    </location>
</feature>
<reference evidence="1 2" key="1">
    <citation type="submission" date="2015-02" db="EMBL/GenBank/DDBJ databases">
        <title>Nostoc linckia genome annotation.</title>
        <authorList>
            <person name="Zhou Z."/>
        </authorList>
    </citation>
    <scope>NUCLEOTIDE SEQUENCE [LARGE SCALE GENOMIC DNA]</scope>
    <source>
        <strain evidence="2">z8</strain>
    </source>
</reference>
<dbReference type="EMBL" id="LAHD01000244">
    <property type="protein sequence ID" value="PHJ90338.1"/>
    <property type="molecule type" value="Genomic_DNA"/>
</dbReference>
<proteinExistence type="predicted"/>
<evidence type="ECO:0000313" key="2">
    <source>
        <dbReference type="Proteomes" id="UP000222310"/>
    </source>
</evidence>
<name>A0A9Q5Z4B1_NOSLI</name>